<accession>A0A7J8BEH5</accession>
<comment type="caution">
    <text evidence="2">The sequence shown here is derived from an EMBL/GenBank/DDBJ whole genome shotgun (WGS) entry which is preliminary data.</text>
</comment>
<evidence type="ECO:0000313" key="2">
    <source>
        <dbReference type="EMBL" id="KAF6397104.1"/>
    </source>
</evidence>
<dbReference type="AlphaFoldDB" id="A0A7J8BEH5"/>
<dbReference type="Proteomes" id="UP000593571">
    <property type="component" value="Unassembled WGS sequence"/>
</dbReference>
<protein>
    <submittedName>
        <fullName evidence="2">Uncharacterized protein</fullName>
    </submittedName>
</protein>
<keyword evidence="3" id="KW-1185">Reference proteome</keyword>
<name>A0A7J8BEH5_ROUAE</name>
<proteinExistence type="predicted"/>
<evidence type="ECO:0000256" key="1">
    <source>
        <dbReference type="SAM" id="MobiDB-lite"/>
    </source>
</evidence>
<gene>
    <name evidence="2" type="ORF">HJG63_009771</name>
</gene>
<feature type="region of interest" description="Disordered" evidence="1">
    <location>
        <begin position="1"/>
        <end position="126"/>
    </location>
</feature>
<sequence length="184" mass="19048">MSVSEAPPTARHLGGRVSRTRLSSGAVLPRMKVTSAKTRGTDLGGRGSDQQSTPAAPAVTRLEPVPSNGAPGTHGEGGHGGLFTDPSTCPPQTPGTGAEPDPLTAGRARGSPGLGVTHPASHDRPLSEMRTSLVLHRDFRAAPEAPGEVLRPPPGDAPVCLPLLTLLRGNFSWRETRNRAARGD</sequence>
<organism evidence="2 3">
    <name type="scientific">Rousettus aegyptiacus</name>
    <name type="common">Egyptian fruit bat</name>
    <name type="synonym">Pteropus aegyptiacus</name>
    <dbReference type="NCBI Taxonomy" id="9407"/>
    <lineage>
        <taxon>Eukaryota</taxon>
        <taxon>Metazoa</taxon>
        <taxon>Chordata</taxon>
        <taxon>Craniata</taxon>
        <taxon>Vertebrata</taxon>
        <taxon>Euteleostomi</taxon>
        <taxon>Mammalia</taxon>
        <taxon>Eutheria</taxon>
        <taxon>Laurasiatheria</taxon>
        <taxon>Chiroptera</taxon>
        <taxon>Yinpterochiroptera</taxon>
        <taxon>Pteropodoidea</taxon>
        <taxon>Pteropodidae</taxon>
        <taxon>Rousettinae</taxon>
        <taxon>Rousettus</taxon>
    </lineage>
</organism>
<reference evidence="2 3" key="1">
    <citation type="journal article" date="2020" name="Nature">
        <title>Six reference-quality genomes reveal evolution of bat adaptations.</title>
        <authorList>
            <person name="Jebb D."/>
            <person name="Huang Z."/>
            <person name="Pippel M."/>
            <person name="Hughes G.M."/>
            <person name="Lavrichenko K."/>
            <person name="Devanna P."/>
            <person name="Winkler S."/>
            <person name="Jermiin L.S."/>
            <person name="Skirmuntt E.C."/>
            <person name="Katzourakis A."/>
            <person name="Burkitt-Gray L."/>
            <person name="Ray D.A."/>
            <person name="Sullivan K.A.M."/>
            <person name="Roscito J.G."/>
            <person name="Kirilenko B.M."/>
            <person name="Davalos L.M."/>
            <person name="Corthals A.P."/>
            <person name="Power M.L."/>
            <person name="Jones G."/>
            <person name="Ransome R.D."/>
            <person name="Dechmann D.K.N."/>
            <person name="Locatelli A.G."/>
            <person name="Puechmaille S.J."/>
            <person name="Fedrigo O."/>
            <person name="Jarvis E.D."/>
            <person name="Hiller M."/>
            <person name="Vernes S.C."/>
            <person name="Myers E.W."/>
            <person name="Teeling E.C."/>
        </authorList>
    </citation>
    <scope>NUCLEOTIDE SEQUENCE [LARGE SCALE GENOMIC DNA]</scope>
    <source>
        <strain evidence="2">MRouAeg1</strain>
        <tissue evidence="2">Muscle</tissue>
    </source>
</reference>
<dbReference type="EMBL" id="JACASE010000017">
    <property type="protein sequence ID" value="KAF6397104.1"/>
    <property type="molecule type" value="Genomic_DNA"/>
</dbReference>
<evidence type="ECO:0000313" key="3">
    <source>
        <dbReference type="Proteomes" id="UP000593571"/>
    </source>
</evidence>
<feature type="compositionally biased region" description="Gly residues" evidence="1">
    <location>
        <begin position="72"/>
        <end position="81"/>
    </location>
</feature>